<proteinExistence type="predicted"/>
<feature type="region of interest" description="Disordered" evidence="1">
    <location>
        <begin position="186"/>
        <end position="207"/>
    </location>
</feature>
<organism evidence="2 3">
    <name type="scientific">Archangium violaceum Cb vi76</name>
    <dbReference type="NCBI Taxonomy" id="1406225"/>
    <lineage>
        <taxon>Bacteria</taxon>
        <taxon>Pseudomonadati</taxon>
        <taxon>Myxococcota</taxon>
        <taxon>Myxococcia</taxon>
        <taxon>Myxococcales</taxon>
        <taxon>Cystobacterineae</taxon>
        <taxon>Archangiaceae</taxon>
        <taxon>Archangium</taxon>
    </lineage>
</organism>
<comment type="caution">
    <text evidence="2">The sequence shown here is derived from an EMBL/GenBank/DDBJ whole genome shotgun (WGS) entry which is preliminary data.</text>
</comment>
<gene>
    <name evidence="2" type="ORF">Q664_12870</name>
</gene>
<feature type="compositionally biased region" description="Polar residues" evidence="1">
    <location>
        <begin position="196"/>
        <end position="207"/>
    </location>
</feature>
<evidence type="ECO:0000313" key="2">
    <source>
        <dbReference type="EMBL" id="KFA92749.1"/>
    </source>
</evidence>
<accession>A0A084SWB4</accession>
<dbReference type="RefSeq" id="WP_043394063.1">
    <property type="nucleotide sequence ID" value="NZ_JPMI01000079.1"/>
</dbReference>
<evidence type="ECO:0000313" key="3">
    <source>
        <dbReference type="Proteomes" id="UP000028547"/>
    </source>
</evidence>
<sequence>MADELLVFEQTVEAVFARGLHGRIPPSCKARLRQAGLDLELKLRTAYPLDAWMTFLRITAQELYPDEPLEQGAFKLGEAFIDGFHETLPGRAVLSLLRVLGPRRALMRTTKNFRAGNNYTESRLEELGPRQFELWMNEVGSLPTFTAGILHAGLRTAGAADIRIDLSGYDHHACTYCISWSEASVSSGVAGKGDSSAATRSGSIISL</sequence>
<dbReference type="EMBL" id="JPMI01000079">
    <property type="protein sequence ID" value="KFA92749.1"/>
    <property type="molecule type" value="Genomic_DNA"/>
</dbReference>
<evidence type="ECO:0000256" key="1">
    <source>
        <dbReference type="SAM" id="MobiDB-lite"/>
    </source>
</evidence>
<reference evidence="2 3" key="1">
    <citation type="submission" date="2014-07" db="EMBL/GenBank/DDBJ databases">
        <title>Draft Genome Sequence of Gephyronic Acid Producer, Cystobacter violaceus Strain Cb vi76.</title>
        <authorList>
            <person name="Stevens D.C."/>
            <person name="Young J."/>
            <person name="Carmichael R."/>
            <person name="Tan J."/>
            <person name="Taylor R.E."/>
        </authorList>
    </citation>
    <scope>NUCLEOTIDE SEQUENCE [LARGE SCALE GENOMIC DNA]</scope>
    <source>
        <strain evidence="2 3">Cb vi76</strain>
    </source>
</reference>
<dbReference type="Pfam" id="PF09536">
    <property type="entry name" value="DUF2378"/>
    <property type="match status" value="1"/>
</dbReference>
<protein>
    <recommendedName>
        <fullName evidence="4">TIGR02265 family protein</fullName>
    </recommendedName>
</protein>
<evidence type="ECO:0008006" key="4">
    <source>
        <dbReference type="Google" id="ProtNLM"/>
    </source>
</evidence>
<dbReference type="AlphaFoldDB" id="A0A084SWB4"/>
<name>A0A084SWB4_9BACT</name>
<dbReference type="InterPro" id="IPR011751">
    <property type="entry name" value="Mxa_paralog_2265"/>
</dbReference>
<dbReference type="NCBIfam" id="TIGR02265">
    <property type="entry name" value="Mxa_TIGR02265"/>
    <property type="match status" value="1"/>
</dbReference>
<dbReference type="Proteomes" id="UP000028547">
    <property type="component" value="Unassembled WGS sequence"/>
</dbReference>